<keyword evidence="2" id="KW-1185">Reference proteome</keyword>
<name>A0A5B9P6L8_9BACT</name>
<sequence length="75" mass="8451">MGACDHPATNQPRSYLRFGSTLCYPAITHHFARPAFYRIGQTKSSVFSKTVVRSQCEFNVTLKVFCNLPRKAIPS</sequence>
<evidence type="ECO:0000313" key="2">
    <source>
        <dbReference type="Proteomes" id="UP000322214"/>
    </source>
</evidence>
<dbReference type="KEGG" id="mff:MFFC18_21230"/>
<protein>
    <submittedName>
        <fullName evidence="1">Uncharacterized protein</fullName>
    </submittedName>
</protein>
<evidence type="ECO:0000313" key="1">
    <source>
        <dbReference type="EMBL" id="QEG22247.1"/>
    </source>
</evidence>
<proteinExistence type="predicted"/>
<dbReference type="AlphaFoldDB" id="A0A5B9P6L8"/>
<reference evidence="1 2" key="1">
    <citation type="submission" date="2019-08" db="EMBL/GenBank/DDBJ databases">
        <title>Deep-cultivation of Planctomycetes and their phenomic and genomic characterization uncovers novel biology.</title>
        <authorList>
            <person name="Wiegand S."/>
            <person name="Jogler M."/>
            <person name="Boedeker C."/>
            <person name="Pinto D."/>
            <person name="Vollmers J."/>
            <person name="Rivas-Marin E."/>
            <person name="Kohn T."/>
            <person name="Peeters S.H."/>
            <person name="Heuer A."/>
            <person name="Rast P."/>
            <person name="Oberbeckmann S."/>
            <person name="Bunk B."/>
            <person name="Jeske O."/>
            <person name="Meyerdierks A."/>
            <person name="Storesund J.E."/>
            <person name="Kallscheuer N."/>
            <person name="Luecker S."/>
            <person name="Lage O.M."/>
            <person name="Pohl T."/>
            <person name="Merkel B.J."/>
            <person name="Hornburger P."/>
            <person name="Mueller R.-W."/>
            <person name="Bruemmer F."/>
            <person name="Labrenz M."/>
            <person name="Spormann A.M."/>
            <person name="Op den Camp H."/>
            <person name="Overmann J."/>
            <person name="Amann R."/>
            <person name="Jetten M.S.M."/>
            <person name="Mascher T."/>
            <person name="Medema M.H."/>
            <person name="Devos D.P."/>
            <person name="Kaster A.-K."/>
            <person name="Ovreas L."/>
            <person name="Rohde M."/>
            <person name="Galperin M.Y."/>
            <person name="Jogler C."/>
        </authorList>
    </citation>
    <scope>NUCLEOTIDE SEQUENCE [LARGE SCALE GENOMIC DNA]</scope>
    <source>
        <strain evidence="1 2">FC18</strain>
    </source>
</reference>
<gene>
    <name evidence="1" type="ORF">MFFC18_21230</name>
</gene>
<dbReference type="EMBL" id="CP042912">
    <property type="protein sequence ID" value="QEG22247.1"/>
    <property type="molecule type" value="Genomic_DNA"/>
</dbReference>
<dbReference type="Proteomes" id="UP000322214">
    <property type="component" value="Chromosome"/>
</dbReference>
<organism evidence="1 2">
    <name type="scientific">Mariniblastus fucicola</name>
    <dbReference type="NCBI Taxonomy" id="980251"/>
    <lineage>
        <taxon>Bacteria</taxon>
        <taxon>Pseudomonadati</taxon>
        <taxon>Planctomycetota</taxon>
        <taxon>Planctomycetia</taxon>
        <taxon>Pirellulales</taxon>
        <taxon>Pirellulaceae</taxon>
        <taxon>Mariniblastus</taxon>
    </lineage>
</organism>
<accession>A0A5B9P6L8</accession>